<dbReference type="Pfam" id="PF00646">
    <property type="entry name" value="F-box"/>
    <property type="match status" value="1"/>
</dbReference>
<gene>
    <name evidence="2" type="primary">S5-SLFlike2</name>
</gene>
<dbReference type="PANTHER" id="PTHR31672:SF13">
    <property type="entry name" value="F-BOX PROTEIN CPR30-LIKE"/>
    <property type="match status" value="1"/>
</dbReference>
<reference evidence="2" key="1">
    <citation type="journal article" date="2014" name="Plant Cell">
        <title>Transcriptome Analysis Reveals the Same 17 S-Locus F-Box Genes in Two Haplotypes of the Self-Incompatibility Locus of Petunia inflata.</title>
        <authorList>
            <person name="Williams J.S."/>
            <person name="Der J.P."/>
            <person name="Depamphilis C.W."/>
            <person name="Kao T.H."/>
        </authorList>
    </citation>
    <scope>NUCLEOTIDE SEQUENCE</scope>
</reference>
<evidence type="ECO:0000313" key="2">
    <source>
        <dbReference type="EMBL" id="AIK66492.1"/>
    </source>
</evidence>
<dbReference type="InterPro" id="IPR050796">
    <property type="entry name" value="SCF_F-box_component"/>
</dbReference>
<dbReference type="AlphaFoldDB" id="A0A076YJP0"/>
<name>A0A076YJP0_PETIN</name>
<protein>
    <submittedName>
        <fullName evidence="2">S5-locus SLFlike2 protein</fullName>
    </submittedName>
</protein>
<dbReference type="Gene3D" id="1.20.1280.50">
    <property type="match status" value="1"/>
</dbReference>
<dbReference type="InterPro" id="IPR001810">
    <property type="entry name" value="F-box_dom"/>
</dbReference>
<dbReference type="PANTHER" id="PTHR31672">
    <property type="entry name" value="BNACNNG10540D PROTEIN"/>
    <property type="match status" value="1"/>
</dbReference>
<proteinExistence type="evidence at transcript level"/>
<dbReference type="PROSITE" id="PS50181">
    <property type="entry name" value="FBOX"/>
    <property type="match status" value="1"/>
</dbReference>
<dbReference type="InterPro" id="IPR036047">
    <property type="entry name" value="F-box-like_dom_sf"/>
</dbReference>
<evidence type="ECO:0000259" key="1">
    <source>
        <dbReference type="PROSITE" id="PS50181"/>
    </source>
</evidence>
<dbReference type="SMART" id="SM00256">
    <property type="entry name" value="FBOX"/>
    <property type="match status" value="1"/>
</dbReference>
<accession>A0A076YJP0</accession>
<dbReference type="EMBL" id="KJ670469">
    <property type="protein sequence ID" value="AIK66492.1"/>
    <property type="molecule type" value="mRNA"/>
</dbReference>
<organism evidence="2">
    <name type="scientific">Petunia integrifolia subsp. inflata</name>
    <dbReference type="NCBI Taxonomy" id="212142"/>
    <lineage>
        <taxon>Eukaryota</taxon>
        <taxon>Viridiplantae</taxon>
        <taxon>Streptophyta</taxon>
        <taxon>Embryophyta</taxon>
        <taxon>Tracheophyta</taxon>
        <taxon>Spermatophyta</taxon>
        <taxon>Magnoliopsida</taxon>
        <taxon>eudicotyledons</taxon>
        <taxon>Gunneridae</taxon>
        <taxon>Pentapetalae</taxon>
        <taxon>asterids</taxon>
        <taxon>lamiids</taxon>
        <taxon>Solanales</taxon>
        <taxon>Solanaceae</taxon>
        <taxon>Petunioideae</taxon>
        <taxon>Petunia</taxon>
    </lineage>
</organism>
<feature type="domain" description="F-box" evidence="1">
    <location>
        <begin position="6"/>
        <end position="56"/>
    </location>
</feature>
<sequence>MEEVDPQKIKQLPHDVVIDVLKKLPGKSLLRFKCVCKTWNCLVNNSDFISIHYNHECLSNKFVVLKRNISNDEMVAESNYYKGKNMLAFHINEESFKSAAPNVAHFDDYIGVSIGGLCNGIFCIGSYRGIILYNPTLR</sequence>
<dbReference type="SUPFAM" id="SSF81383">
    <property type="entry name" value="F-box domain"/>
    <property type="match status" value="1"/>
</dbReference>
<dbReference type="CDD" id="cd22157">
    <property type="entry name" value="F-box_AtFBW1-like"/>
    <property type="match status" value="1"/>
</dbReference>